<organism evidence="1 2">
    <name type="scientific">Kosakonia calanthes</name>
    <dbReference type="NCBI Taxonomy" id="3139408"/>
    <lineage>
        <taxon>Bacteria</taxon>
        <taxon>Pseudomonadati</taxon>
        <taxon>Pseudomonadota</taxon>
        <taxon>Gammaproteobacteria</taxon>
        <taxon>Enterobacterales</taxon>
        <taxon>Enterobacteriaceae</taxon>
        <taxon>Kosakonia</taxon>
    </lineage>
</organism>
<sequence>MPLGNDGFWLNVEGVDSRTKPKTDCGVTSRDRFQRLSTRVGYHWVRGRDFNTSTLVLMDVQNETQHLQFENSDIPFTEDASPNNAMLSLEYARGSQSGESQDDRFNLSLVTFF</sequence>
<dbReference type="EMBL" id="CP151800">
    <property type="protein sequence ID" value="WZV97112.1"/>
    <property type="molecule type" value="Genomic_DNA"/>
</dbReference>
<name>A0ABZ3B2R6_9ENTR</name>
<evidence type="ECO:0000313" key="1">
    <source>
        <dbReference type="EMBL" id="WZV97112.1"/>
    </source>
</evidence>
<dbReference type="RefSeq" id="WP_342321633.1">
    <property type="nucleotide sequence ID" value="NZ_CP151800.1"/>
</dbReference>
<keyword evidence="2" id="KW-1185">Reference proteome</keyword>
<protein>
    <submittedName>
        <fullName evidence="1">Uncharacterized protein</fullName>
    </submittedName>
</protein>
<accession>A0ABZ3B2R6</accession>
<gene>
    <name evidence="1" type="ORF">AAEY27_15745</name>
</gene>
<proteinExistence type="predicted"/>
<dbReference type="Proteomes" id="UP001466893">
    <property type="component" value="Chromosome"/>
</dbReference>
<evidence type="ECO:0000313" key="2">
    <source>
        <dbReference type="Proteomes" id="UP001466893"/>
    </source>
</evidence>
<reference evidence="1 2" key="1">
    <citation type="submission" date="2024-04" db="EMBL/GenBank/DDBJ databases">
        <title>Kosakonia calanthae sp. nov., a halophilic bacterium isolated from leaves of Calanthe tiplacata.</title>
        <authorList>
            <person name="Wu P."/>
        </authorList>
    </citation>
    <scope>NUCLEOTIDE SEQUENCE [LARGE SCALE GENOMIC DNA]</scope>
    <source>
        <strain evidence="1 2">BYX6</strain>
    </source>
</reference>